<gene>
    <name evidence="2" type="ordered locus">Mvan_3658</name>
</gene>
<accession>A1TB96</accession>
<dbReference type="HOGENOM" id="CLU_2602326_0_0_11"/>
<dbReference type="KEGG" id="mva:Mvan_3658"/>
<reference evidence="2" key="1">
    <citation type="submission" date="2006-12" db="EMBL/GenBank/DDBJ databases">
        <title>Complete sequence of Mycobacterium vanbaalenii PYR-1.</title>
        <authorList>
            <consortium name="US DOE Joint Genome Institute"/>
            <person name="Copeland A."/>
            <person name="Lucas S."/>
            <person name="Lapidus A."/>
            <person name="Barry K."/>
            <person name="Detter J.C."/>
            <person name="Glavina del Rio T."/>
            <person name="Hammon N."/>
            <person name="Israni S."/>
            <person name="Dalin E."/>
            <person name="Tice H."/>
            <person name="Pitluck S."/>
            <person name="Singan V."/>
            <person name="Schmutz J."/>
            <person name="Larimer F."/>
            <person name="Land M."/>
            <person name="Hauser L."/>
            <person name="Kyrpides N."/>
            <person name="Anderson I.J."/>
            <person name="Miller C."/>
            <person name="Richardson P."/>
        </authorList>
    </citation>
    <scope>NUCLEOTIDE SEQUENCE [LARGE SCALE GENOMIC DNA]</scope>
    <source>
        <strain evidence="2">PYR-1</strain>
    </source>
</reference>
<feature type="region of interest" description="Disordered" evidence="1">
    <location>
        <begin position="33"/>
        <end position="52"/>
    </location>
</feature>
<sequence length="79" mass="9124">MRCAWPQWSARLAGQLIHAGQCVRCRIGVDVADDRDTQQGRNSDRTSEREIRRIGSRITTSDVLSLRRNQVRSRYVDHS</sequence>
<evidence type="ECO:0000313" key="2">
    <source>
        <dbReference type="EMBL" id="ABM14446.1"/>
    </source>
</evidence>
<dbReference type="Proteomes" id="UP000009159">
    <property type="component" value="Chromosome"/>
</dbReference>
<organism evidence="2 3">
    <name type="scientific">Mycolicibacterium vanbaalenii (strain DSM 7251 / JCM 13017 / BCRC 16820 / KCTC 9966 / NRRL B-24157 / PYR-1)</name>
    <name type="common">Mycobacterium vanbaalenii</name>
    <dbReference type="NCBI Taxonomy" id="350058"/>
    <lineage>
        <taxon>Bacteria</taxon>
        <taxon>Bacillati</taxon>
        <taxon>Actinomycetota</taxon>
        <taxon>Actinomycetes</taxon>
        <taxon>Mycobacteriales</taxon>
        <taxon>Mycobacteriaceae</taxon>
        <taxon>Mycolicibacterium</taxon>
    </lineage>
</organism>
<dbReference type="EMBL" id="CP000511">
    <property type="protein sequence ID" value="ABM14446.1"/>
    <property type="molecule type" value="Genomic_DNA"/>
</dbReference>
<name>A1TB96_MYCVP</name>
<dbReference type="AlphaFoldDB" id="A1TB96"/>
<protein>
    <submittedName>
        <fullName evidence="2">Uncharacterized protein</fullName>
    </submittedName>
</protein>
<proteinExistence type="predicted"/>
<evidence type="ECO:0000313" key="3">
    <source>
        <dbReference type="Proteomes" id="UP000009159"/>
    </source>
</evidence>
<evidence type="ECO:0000256" key="1">
    <source>
        <dbReference type="SAM" id="MobiDB-lite"/>
    </source>
</evidence>
<keyword evidence="3" id="KW-1185">Reference proteome</keyword>